<protein>
    <recommendedName>
        <fullName evidence="17">Receptor-like serine/threonine-protein kinase</fullName>
        <ecNumber evidence="17">2.7.11.1</ecNumber>
    </recommendedName>
</protein>
<dbReference type="Gene3D" id="2.90.10.10">
    <property type="entry name" value="Bulb-type lectin domain"/>
    <property type="match status" value="1"/>
</dbReference>
<evidence type="ECO:0000256" key="15">
    <source>
        <dbReference type="ARBA" id="ARBA00047899"/>
    </source>
</evidence>
<keyword evidence="9 17" id="KW-0067">ATP-binding</keyword>
<evidence type="ECO:0000259" key="22">
    <source>
        <dbReference type="PROSITE" id="PS50011"/>
    </source>
</evidence>
<evidence type="ECO:0000256" key="20">
    <source>
        <dbReference type="SAM" id="Phobius"/>
    </source>
</evidence>
<evidence type="ECO:0000259" key="23">
    <source>
        <dbReference type="PROSITE" id="PS50026"/>
    </source>
</evidence>
<dbReference type="Pfam" id="PF01453">
    <property type="entry name" value="B_lectin"/>
    <property type="match status" value="1"/>
</dbReference>
<dbReference type="PROSITE" id="PS50927">
    <property type="entry name" value="BULB_LECTIN"/>
    <property type="match status" value="1"/>
</dbReference>
<keyword evidence="6 21" id="KW-0732">Signal</keyword>
<evidence type="ECO:0000256" key="1">
    <source>
        <dbReference type="ARBA" id="ARBA00004479"/>
    </source>
</evidence>
<comment type="catalytic activity">
    <reaction evidence="15 17">
        <text>L-threonyl-[protein] + ATP = O-phospho-L-threonyl-[protein] + ADP + H(+)</text>
        <dbReference type="Rhea" id="RHEA:46608"/>
        <dbReference type="Rhea" id="RHEA-COMP:11060"/>
        <dbReference type="Rhea" id="RHEA-COMP:11605"/>
        <dbReference type="ChEBI" id="CHEBI:15378"/>
        <dbReference type="ChEBI" id="CHEBI:30013"/>
        <dbReference type="ChEBI" id="CHEBI:30616"/>
        <dbReference type="ChEBI" id="CHEBI:61977"/>
        <dbReference type="ChEBI" id="CHEBI:456216"/>
        <dbReference type="EC" id="2.7.11.1"/>
    </reaction>
</comment>
<evidence type="ECO:0000256" key="9">
    <source>
        <dbReference type="ARBA" id="ARBA00022840"/>
    </source>
</evidence>
<dbReference type="GO" id="GO:0048544">
    <property type="term" value="P:recognition of pollen"/>
    <property type="evidence" value="ECO:0007669"/>
    <property type="project" value="InterPro"/>
</dbReference>
<feature type="binding site" evidence="19">
    <location>
        <position position="530"/>
    </location>
    <ligand>
        <name>ATP</name>
        <dbReference type="ChEBI" id="CHEBI:30616"/>
    </ligand>
</feature>
<proteinExistence type="inferred from homology"/>
<comment type="caution">
    <text evidence="18">Lacks conserved residue(s) required for the propagation of feature annotation.</text>
</comment>
<organism evidence="26 27">
    <name type="scientific">Trapa incisa</name>
    <dbReference type="NCBI Taxonomy" id="236973"/>
    <lineage>
        <taxon>Eukaryota</taxon>
        <taxon>Viridiplantae</taxon>
        <taxon>Streptophyta</taxon>
        <taxon>Embryophyta</taxon>
        <taxon>Tracheophyta</taxon>
        <taxon>Spermatophyta</taxon>
        <taxon>Magnoliopsida</taxon>
        <taxon>eudicotyledons</taxon>
        <taxon>Gunneridae</taxon>
        <taxon>Pentapetalae</taxon>
        <taxon>rosids</taxon>
        <taxon>malvids</taxon>
        <taxon>Myrtales</taxon>
        <taxon>Lythraceae</taxon>
        <taxon>Trapa</taxon>
    </lineage>
</organism>
<keyword evidence="8 17" id="KW-0418">Kinase</keyword>
<keyword evidence="7 17" id="KW-0547">Nucleotide-binding</keyword>
<dbReference type="FunFam" id="3.30.200.20:FF:000059">
    <property type="entry name" value="S-receptor-like serine/threonine-protein kinase"/>
    <property type="match status" value="1"/>
</dbReference>
<dbReference type="SUPFAM" id="SSF56112">
    <property type="entry name" value="Protein kinase-like (PK-like)"/>
    <property type="match status" value="1"/>
</dbReference>
<keyword evidence="5 20" id="KW-0812">Transmembrane</keyword>
<evidence type="ECO:0000256" key="10">
    <source>
        <dbReference type="ARBA" id="ARBA00022989"/>
    </source>
</evidence>
<evidence type="ECO:0000256" key="5">
    <source>
        <dbReference type="ARBA" id="ARBA00022692"/>
    </source>
</evidence>
<dbReference type="InterPro" id="IPR000858">
    <property type="entry name" value="S_locus_glycoprot_dom"/>
</dbReference>
<dbReference type="PANTHER" id="PTHR47974:SF6">
    <property type="entry name" value="NON-SPECIFIC SERINE_THREONINE PROTEIN KINASE"/>
    <property type="match status" value="1"/>
</dbReference>
<accession>A0AAN7PKJ8</accession>
<dbReference type="InterPro" id="IPR036426">
    <property type="entry name" value="Bulb-type_lectin_dom_sf"/>
</dbReference>
<dbReference type="Proteomes" id="UP001345219">
    <property type="component" value="Chromosome 21"/>
</dbReference>
<dbReference type="PROSITE" id="PS50011">
    <property type="entry name" value="PROTEIN_KINASE_DOM"/>
    <property type="match status" value="1"/>
</dbReference>
<evidence type="ECO:0000256" key="14">
    <source>
        <dbReference type="ARBA" id="ARBA00023180"/>
    </source>
</evidence>
<dbReference type="Gene3D" id="3.30.200.20">
    <property type="entry name" value="Phosphorylase Kinase, domain 1"/>
    <property type="match status" value="1"/>
</dbReference>
<evidence type="ECO:0000256" key="21">
    <source>
        <dbReference type="SAM" id="SignalP"/>
    </source>
</evidence>
<feature type="chain" id="PRO_5042914187" description="Receptor-like serine/threonine-protein kinase" evidence="21">
    <location>
        <begin position="41"/>
        <end position="813"/>
    </location>
</feature>
<comment type="caution">
    <text evidence="26">The sequence shown here is derived from an EMBL/GenBank/DDBJ whole genome shotgun (WGS) entry which is preliminary data.</text>
</comment>
<evidence type="ECO:0000256" key="16">
    <source>
        <dbReference type="ARBA" id="ARBA00048679"/>
    </source>
</evidence>
<dbReference type="InterPro" id="IPR017441">
    <property type="entry name" value="Protein_kinase_ATP_BS"/>
</dbReference>
<dbReference type="PROSITE" id="PS00108">
    <property type="entry name" value="PROTEIN_KINASE_ST"/>
    <property type="match status" value="1"/>
</dbReference>
<evidence type="ECO:0000256" key="17">
    <source>
        <dbReference type="PIRNR" id="PIRNR000641"/>
    </source>
</evidence>
<evidence type="ECO:0000256" key="12">
    <source>
        <dbReference type="ARBA" id="ARBA00023157"/>
    </source>
</evidence>
<dbReference type="Gene3D" id="1.10.510.10">
    <property type="entry name" value="Transferase(Phosphotransferase) domain 1"/>
    <property type="match status" value="1"/>
</dbReference>
<dbReference type="GO" id="GO:0004674">
    <property type="term" value="F:protein serine/threonine kinase activity"/>
    <property type="evidence" value="ECO:0007669"/>
    <property type="project" value="UniProtKB-KW"/>
</dbReference>
<evidence type="ECO:0000313" key="27">
    <source>
        <dbReference type="Proteomes" id="UP001345219"/>
    </source>
</evidence>
<evidence type="ECO:0000256" key="11">
    <source>
        <dbReference type="ARBA" id="ARBA00023136"/>
    </source>
</evidence>
<keyword evidence="11 20" id="KW-0472">Membrane</keyword>
<evidence type="ECO:0000256" key="18">
    <source>
        <dbReference type="PROSITE-ProRule" id="PRU00076"/>
    </source>
</evidence>
<dbReference type="Pfam" id="PF00024">
    <property type="entry name" value="PAN_1"/>
    <property type="match status" value="1"/>
</dbReference>
<evidence type="ECO:0000256" key="2">
    <source>
        <dbReference type="ARBA" id="ARBA00022527"/>
    </source>
</evidence>
<evidence type="ECO:0000313" key="26">
    <source>
        <dbReference type="EMBL" id="KAK4750316.1"/>
    </source>
</evidence>
<dbReference type="PROSITE" id="PS00107">
    <property type="entry name" value="PROTEIN_KINASE_ATP"/>
    <property type="match status" value="1"/>
</dbReference>
<dbReference type="GO" id="GO:0005524">
    <property type="term" value="F:ATP binding"/>
    <property type="evidence" value="ECO:0007669"/>
    <property type="project" value="UniProtKB-UniRule"/>
</dbReference>
<comment type="similarity">
    <text evidence="17">Belongs to the protein kinase superfamily. Ser/Thr protein kinase family.</text>
</comment>
<keyword evidence="10 20" id="KW-1133">Transmembrane helix</keyword>
<feature type="signal peptide" evidence="21">
    <location>
        <begin position="1"/>
        <end position="40"/>
    </location>
</feature>
<dbReference type="Pfam" id="PF00954">
    <property type="entry name" value="S_locus_glycop"/>
    <property type="match status" value="1"/>
</dbReference>
<dbReference type="PIRSF" id="PIRSF000641">
    <property type="entry name" value="SRK"/>
    <property type="match status" value="1"/>
</dbReference>
<dbReference type="EC" id="2.7.11.1" evidence="17"/>
<dbReference type="SUPFAM" id="SSF51110">
    <property type="entry name" value="alpha-D-mannose-specific plant lectins"/>
    <property type="match status" value="1"/>
</dbReference>
<evidence type="ECO:0000256" key="3">
    <source>
        <dbReference type="ARBA" id="ARBA00022536"/>
    </source>
</evidence>
<keyword evidence="12" id="KW-1015">Disulfide bond</keyword>
<dbReference type="InterPro" id="IPR008271">
    <property type="entry name" value="Ser/Thr_kinase_AS"/>
</dbReference>
<dbReference type="InterPro" id="IPR000742">
    <property type="entry name" value="EGF"/>
</dbReference>
<keyword evidence="4 17" id="KW-0808">Transferase</keyword>
<keyword evidence="14" id="KW-0325">Glycoprotein</keyword>
<gene>
    <name evidence="26" type="ORF">SAY87_027765</name>
</gene>
<feature type="transmembrane region" description="Helical" evidence="20">
    <location>
        <begin position="444"/>
        <end position="466"/>
    </location>
</feature>
<keyword evidence="27" id="KW-1185">Reference proteome</keyword>
<evidence type="ECO:0000259" key="25">
    <source>
        <dbReference type="PROSITE" id="PS50948"/>
    </source>
</evidence>
<evidence type="ECO:0000256" key="19">
    <source>
        <dbReference type="PROSITE-ProRule" id="PRU10141"/>
    </source>
</evidence>
<dbReference type="InterPro" id="IPR011009">
    <property type="entry name" value="Kinase-like_dom_sf"/>
</dbReference>
<dbReference type="SMART" id="SM00108">
    <property type="entry name" value="B_lectin"/>
    <property type="match status" value="1"/>
</dbReference>
<dbReference type="InterPro" id="IPR024171">
    <property type="entry name" value="SRK-like_kinase"/>
</dbReference>
<keyword evidence="13" id="KW-0675">Receptor</keyword>
<dbReference type="SMART" id="SM00220">
    <property type="entry name" value="S_TKc"/>
    <property type="match status" value="1"/>
</dbReference>
<dbReference type="PANTHER" id="PTHR47974">
    <property type="entry name" value="OS07G0415500 PROTEIN"/>
    <property type="match status" value="1"/>
</dbReference>
<dbReference type="AlphaFoldDB" id="A0AAN7PKJ8"/>
<feature type="domain" description="Bulb-type lectin" evidence="24">
    <location>
        <begin position="39"/>
        <end position="170"/>
    </location>
</feature>
<dbReference type="GO" id="GO:0016020">
    <property type="term" value="C:membrane"/>
    <property type="evidence" value="ECO:0007669"/>
    <property type="project" value="UniProtKB-SubCell"/>
</dbReference>
<evidence type="ECO:0000256" key="7">
    <source>
        <dbReference type="ARBA" id="ARBA00022741"/>
    </source>
</evidence>
<dbReference type="PROSITE" id="PS50026">
    <property type="entry name" value="EGF_3"/>
    <property type="match status" value="1"/>
</dbReference>
<dbReference type="InterPro" id="IPR001480">
    <property type="entry name" value="Bulb-type_lectin_dom"/>
</dbReference>
<name>A0AAN7PKJ8_9MYRT</name>
<feature type="domain" description="Apple" evidence="25">
    <location>
        <begin position="315"/>
        <end position="404"/>
    </location>
</feature>
<feature type="domain" description="EGF-like" evidence="23">
    <location>
        <begin position="273"/>
        <end position="311"/>
    </location>
</feature>
<dbReference type="EMBL" id="JAXIOK010000018">
    <property type="protein sequence ID" value="KAK4750316.1"/>
    <property type="molecule type" value="Genomic_DNA"/>
</dbReference>
<comment type="catalytic activity">
    <reaction evidence="16 17">
        <text>L-seryl-[protein] + ATP = O-phospho-L-seryl-[protein] + ADP + H(+)</text>
        <dbReference type="Rhea" id="RHEA:17989"/>
        <dbReference type="Rhea" id="RHEA-COMP:9863"/>
        <dbReference type="Rhea" id="RHEA-COMP:11604"/>
        <dbReference type="ChEBI" id="CHEBI:15378"/>
        <dbReference type="ChEBI" id="CHEBI:29999"/>
        <dbReference type="ChEBI" id="CHEBI:30616"/>
        <dbReference type="ChEBI" id="CHEBI:83421"/>
        <dbReference type="ChEBI" id="CHEBI:456216"/>
        <dbReference type="EC" id="2.7.11.1"/>
    </reaction>
</comment>
<comment type="subcellular location">
    <subcellularLocation>
        <location evidence="1">Membrane</location>
        <topology evidence="1">Single-pass type I membrane protein</topology>
    </subcellularLocation>
</comment>
<keyword evidence="2 17" id="KW-0723">Serine/threonine-protein kinase</keyword>
<dbReference type="FunFam" id="1.10.510.10:FF:000621">
    <property type="entry name" value="Serine/threonine-protein kinase"/>
    <property type="match status" value="1"/>
</dbReference>
<evidence type="ECO:0000256" key="6">
    <source>
        <dbReference type="ARBA" id="ARBA00022729"/>
    </source>
</evidence>
<sequence length="813" mass="91311">MPRRLLQCRPTEQTQMSPFFSLSIPLFFLFLLSPIPSYSAQPQNFSSLTAANSPWTPASNRVLLSNNNVFAAGFLQSSPNLYSFSVWYYNKSTPLSRTIVVWSVKAQLDNSSTLSITSGQLVLSNGPNTSNLWPSIETARPASSAKLVLHDNGSLVFSGSDWESFKVPTDTLLPNQNISGTTITSLNGRFTFNSTDLRFNNTDSYWTVSETETGRFLMLDDSGFILGEDGRIFSADVDEKCLRRINIGNDGNLRVYSYCQNDSTEWTVVWQSNPELCKIHGSCGPNSICIGDGGSSTYCVCPSGFRNTTPDSYNCERKIPMKNMKNTKFIRLDYVNFTGGSNQTNIGSKNLSDCQARCLDNDNCLGFMYNYDGTGRCILQLERLLYGYWSPGENTANAMFLRVDSSETEETNFKGLTSVLETTCPVNISLPSPPDESNTTTRNIAIICTLFAAELISGVAFFWAFLKKYIKYRNMAQTLGLELLPAGGPKRFTLSEVKAATNGFSDPIGKGGFGDVYKGELSDKRVVAVKCLKNVAGGDGEFWAEVTIIARMHHLNLVRLWGFCAEKGQRILIYEYVPNGSLDKYLFRSGRPTDGKAMDEVVGEMKPVLDWNIRYRIAVGVARAIAYLHEECLEWVLHCDIKPENILLGDDFCPKISDFGLAKLRKKEDMVSMSRIRGTRGYMAPEWAKTDQITPKADVYSFGMVLLEIVSGIRNFEMQGSFIESENWYFPGWAFDKVFKEMKVEDILDRQIKHAYDDRMHFKLVDRMVKTAMWCLQDRPELRPSMGKVAKMLEGTVEIMEPKKPTIFYLGDD</sequence>
<dbReference type="InterPro" id="IPR000719">
    <property type="entry name" value="Prot_kinase_dom"/>
</dbReference>
<feature type="domain" description="Protein kinase" evidence="22">
    <location>
        <begin position="502"/>
        <end position="797"/>
    </location>
</feature>
<evidence type="ECO:0000256" key="4">
    <source>
        <dbReference type="ARBA" id="ARBA00022679"/>
    </source>
</evidence>
<dbReference type="CDD" id="cd14066">
    <property type="entry name" value="STKc_IRAK"/>
    <property type="match status" value="1"/>
</dbReference>
<keyword evidence="3 18" id="KW-0245">EGF-like domain</keyword>
<evidence type="ECO:0000259" key="24">
    <source>
        <dbReference type="PROSITE" id="PS50927"/>
    </source>
</evidence>
<dbReference type="InterPro" id="IPR003609">
    <property type="entry name" value="Pan_app"/>
</dbReference>
<evidence type="ECO:0000256" key="13">
    <source>
        <dbReference type="ARBA" id="ARBA00023170"/>
    </source>
</evidence>
<evidence type="ECO:0000256" key="8">
    <source>
        <dbReference type="ARBA" id="ARBA00022777"/>
    </source>
</evidence>
<reference evidence="26 27" key="1">
    <citation type="journal article" date="2023" name="Hortic Res">
        <title>Pangenome of water caltrop reveals structural variations and asymmetric subgenome divergence after allopolyploidization.</title>
        <authorList>
            <person name="Zhang X."/>
            <person name="Chen Y."/>
            <person name="Wang L."/>
            <person name="Yuan Y."/>
            <person name="Fang M."/>
            <person name="Shi L."/>
            <person name="Lu R."/>
            <person name="Comes H.P."/>
            <person name="Ma Y."/>
            <person name="Chen Y."/>
            <person name="Huang G."/>
            <person name="Zhou Y."/>
            <person name="Zheng Z."/>
            <person name="Qiu Y."/>
        </authorList>
    </citation>
    <scope>NUCLEOTIDE SEQUENCE [LARGE SCALE GENOMIC DNA]</scope>
    <source>
        <tissue evidence="26">Roots</tissue>
    </source>
</reference>
<dbReference type="PROSITE" id="PS50948">
    <property type="entry name" value="PAN"/>
    <property type="match status" value="1"/>
</dbReference>
<dbReference type="Pfam" id="PF00069">
    <property type="entry name" value="Pkinase"/>
    <property type="match status" value="1"/>
</dbReference>